<dbReference type="PANTHER" id="PTHR23427">
    <property type="entry name" value="SURFEIT LOCUS PROTEIN"/>
    <property type="match status" value="1"/>
</dbReference>
<gene>
    <name evidence="8" type="ORF">SAMN05421507_12847</name>
</gene>
<dbReference type="OrthoDB" id="9807214at2"/>
<keyword evidence="4 6" id="KW-1133">Transmembrane helix</keyword>
<keyword evidence="3 6" id="KW-0812">Transmembrane</keyword>
<evidence type="ECO:0000256" key="2">
    <source>
        <dbReference type="ARBA" id="ARBA00007165"/>
    </source>
</evidence>
<feature type="region of interest" description="Disordered" evidence="7">
    <location>
        <begin position="229"/>
        <end position="274"/>
    </location>
</feature>
<dbReference type="RefSeq" id="WP_090104861.1">
    <property type="nucleotide sequence ID" value="NZ_FNIX01000028.1"/>
</dbReference>
<dbReference type="PROSITE" id="PS51257">
    <property type="entry name" value="PROKAR_LIPOPROTEIN"/>
    <property type="match status" value="1"/>
</dbReference>
<dbReference type="InterPro" id="IPR045214">
    <property type="entry name" value="Surf1/Surf4"/>
</dbReference>
<name>A0A1H0X168_9PSEU</name>
<dbReference type="EMBL" id="FNIX01000028">
    <property type="protein sequence ID" value="SDP96698.1"/>
    <property type="molecule type" value="Genomic_DNA"/>
</dbReference>
<evidence type="ECO:0000256" key="1">
    <source>
        <dbReference type="ARBA" id="ARBA00004370"/>
    </source>
</evidence>
<dbReference type="PANTHER" id="PTHR23427:SF2">
    <property type="entry name" value="SURFEIT LOCUS PROTEIN 1"/>
    <property type="match status" value="1"/>
</dbReference>
<keyword evidence="5 6" id="KW-0472">Membrane</keyword>
<evidence type="ECO:0000256" key="4">
    <source>
        <dbReference type="ARBA" id="ARBA00022989"/>
    </source>
</evidence>
<dbReference type="PROSITE" id="PS50895">
    <property type="entry name" value="SURF1"/>
    <property type="match status" value="1"/>
</dbReference>
<evidence type="ECO:0000256" key="3">
    <source>
        <dbReference type="ARBA" id="ARBA00022692"/>
    </source>
</evidence>
<dbReference type="Proteomes" id="UP000199691">
    <property type="component" value="Unassembled WGS sequence"/>
</dbReference>
<reference evidence="9" key="1">
    <citation type="submission" date="2016-10" db="EMBL/GenBank/DDBJ databases">
        <authorList>
            <person name="Varghese N."/>
            <person name="Submissions S."/>
        </authorList>
    </citation>
    <scope>NUCLEOTIDE SEQUENCE [LARGE SCALE GENOMIC DNA]</scope>
    <source>
        <strain evidence="9">CGMCC 4.6609</strain>
    </source>
</reference>
<evidence type="ECO:0000313" key="8">
    <source>
        <dbReference type="EMBL" id="SDP96698.1"/>
    </source>
</evidence>
<proteinExistence type="inferred from homology"/>
<keyword evidence="6" id="KW-1003">Cell membrane</keyword>
<evidence type="ECO:0000256" key="5">
    <source>
        <dbReference type="ARBA" id="ARBA00023136"/>
    </source>
</evidence>
<comment type="similarity">
    <text evidence="2 6">Belongs to the SURF1 family.</text>
</comment>
<comment type="subcellular location">
    <subcellularLocation>
        <location evidence="6">Cell membrane</location>
        <topology evidence="6">Multi-pass membrane protein</topology>
    </subcellularLocation>
    <subcellularLocation>
        <location evidence="1">Membrane</location>
    </subcellularLocation>
</comment>
<dbReference type="CDD" id="cd06662">
    <property type="entry name" value="SURF1"/>
    <property type="match status" value="1"/>
</dbReference>
<evidence type="ECO:0000313" key="9">
    <source>
        <dbReference type="Proteomes" id="UP000199691"/>
    </source>
</evidence>
<evidence type="ECO:0000256" key="6">
    <source>
        <dbReference type="RuleBase" id="RU363076"/>
    </source>
</evidence>
<dbReference type="STRING" id="641025.SAMN05421507_12847"/>
<dbReference type="Pfam" id="PF02104">
    <property type="entry name" value="SURF1"/>
    <property type="match status" value="1"/>
</dbReference>
<feature type="transmembrane region" description="Helical" evidence="6">
    <location>
        <begin position="12"/>
        <end position="30"/>
    </location>
</feature>
<accession>A0A1H0X168</accession>
<dbReference type="AlphaFoldDB" id="A0A1H0X168"/>
<sequence length="274" mass="30114">MRFKFLLKPGWLALTLAVWVFAGACVYLLSPWQFGRNDERRAQNSAITKSLGSDPAPYGGRHDEWQKVELKGRYLPELEALARLRTVQGEAAFEVITPFETTTGRKVLIDRGYVRPVNGIKPPDFAAPPAGEVTLIGLARPNESNDQPAFAQDGRRQIYSINNDAVGQGIEPGYFQLLEGQPGVTASLPLPRIESGPFFSYALQWIAFGVMAVGGWLYFTIREAKPGGVLHESSTKKRKKSIAELLAEEGDEGADDARPEPDDAGQLHGTRHVP</sequence>
<protein>
    <recommendedName>
        <fullName evidence="6">SURF1-like protein</fullName>
    </recommendedName>
</protein>
<evidence type="ECO:0000256" key="7">
    <source>
        <dbReference type="SAM" id="MobiDB-lite"/>
    </source>
</evidence>
<keyword evidence="9" id="KW-1185">Reference proteome</keyword>
<organism evidence="8 9">
    <name type="scientific">Lentzea jiangxiensis</name>
    <dbReference type="NCBI Taxonomy" id="641025"/>
    <lineage>
        <taxon>Bacteria</taxon>
        <taxon>Bacillati</taxon>
        <taxon>Actinomycetota</taxon>
        <taxon>Actinomycetes</taxon>
        <taxon>Pseudonocardiales</taxon>
        <taxon>Pseudonocardiaceae</taxon>
        <taxon>Lentzea</taxon>
    </lineage>
</organism>
<dbReference type="InterPro" id="IPR002994">
    <property type="entry name" value="Surf1/Shy1"/>
</dbReference>
<feature type="transmembrane region" description="Helical" evidence="6">
    <location>
        <begin position="198"/>
        <end position="219"/>
    </location>
</feature>
<dbReference type="GO" id="GO:0005886">
    <property type="term" value="C:plasma membrane"/>
    <property type="evidence" value="ECO:0007669"/>
    <property type="project" value="UniProtKB-SubCell"/>
</dbReference>